<evidence type="ECO:0000313" key="2">
    <source>
        <dbReference type="Proteomes" id="UP000287651"/>
    </source>
</evidence>
<proteinExistence type="predicted"/>
<reference evidence="1 2" key="1">
    <citation type="journal article" date="2014" name="Agronomy (Basel)">
        <title>A Draft Genome Sequence for Ensete ventricosum, the Drought-Tolerant Tree Against Hunger.</title>
        <authorList>
            <person name="Harrison J."/>
            <person name="Moore K.A."/>
            <person name="Paszkiewicz K."/>
            <person name="Jones T."/>
            <person name="Grant M."/>
            <person name="Ambacheew D."/>
            <person name="Muzemil S."/>
            <person name="Studholme D.J."/>
        </authorList>
    </citation>
    <scope>NUCLEOTIDE SEQUENCE [LARGE SCALE GENOMIC DNA]</scope>
</reference>
<accession>A0A426ZFJ4</accession>
<comment type="caution">
    <text evidence="1">The sequence shown here is derived from an EMBL/GenBank/DDBJ whole genome shotgun (WGS) entry which is preliminary data.</text>
</comment>
<sequence length="54" mass="6159">MYKSSLGHRAGVRMMQLGTRLEYVGSLQRYQKLVRMAQGSSPEEDRDLPQDCQG</sequence>
<evidence type="ECO:0000313" key="1">
    <source>
        <dbReference type="EMBL" id="RRT62721.1"/>
    </source>
</evidence>
<name>A0A426ZFJ4_ENSVE</name>
<gene>
    <name evidence="1" type="ORF">B296_00003659</name>
</gene>
<organism evidence="1 2">
    <name type="scientific">Ensete ventricosum</name>
    <name type="common">Abyssinian banana</name>
    <name type="synonym">Musa ensete</name>
    <dbReference type="NCBI Taxonomy" id="4639"/>
    <lineage>
        <taxon>Eukaryota</taxon>
        <taxon>Viridiplantae</taxon>
        <taxon>Streptophyta</taxon>
        <taxon>Embryophyta</taxon>
        <taxon>Tracheophyta</taxon>
        <taxon>Spermatophyta</taxon>
        <taxon>Magnoliopsida</taxon>
        <taxon>Liliopsida</taxon>
        <taxon>Zingiberales</taxon>
        <taxon>Musaceae</taxon>
        <taxon>Ensete</taxon>
    </lineage>
</organism>
<dbReference type="AlphaFoldDB" id="A0A426ZFJ4"/>
<protein>
    <submittedName>
        <fullName evidence="1">Uncharacterized protein</fullName>
    </submittedName>
</protein>
<dbReference type="EMBL" id="AMZH03006879">
    <property type="protein sequence ID" value="RRT62721.1"/>
    <property type="molecule type" value="Genomic_DNA"/>
</dbReference>
<dbReference type="Proteomes" id="UP000287651">
    <property type="component" value="Unassembled WGS sequence"/>
</dbReference>